<keyword evidence="2" id="KW-0804">Transcription</keyword>
<dbReference type="STRING" id="53346.A5802_000761"/>
<dbReference type="RefSeq" id="WP_077151637.1">
    <property type="nucleotide sequence ID" value="NZ_CABMMO010000008.1"/>
</dbReference>
<evidence type="ECO:0000256" key="1">
    <source>
        <dbReference type="ARBA" id="ARBA00023015"/>
    </source>
</evidence>
<evidence type="ECO:0000313" key="6">
    <source>
        <dbReference type="Proteomes" id="UP000189299"/>
    </source>
</evidence>
<dbReference type="Proteomes" id="UP000189299">
    <property type="component" value="Unassembled WGS sequence"/>
</dbReference>
<dbReference type="PANTHER" id="PTHR30185">
    <property type="entry name" value="CRYPTIC BETA-GLUCOSIDE BGL OPERON ANTITERMINATOR"/>
    <property type="match status" value="1"/>
</dbReference>
<gene>
    <name evidence="5" type="ORF">BTN92_09130</name>
</gene>
<organism evidence="5 6">
    <name type="scientific">Enterococcus mundtii</name>
    <dbReference type="NCBI Taxonomy" id="53346"/>
    <lineage>
        <taxon>Bacteria</taxon>
        <taxon>Bacillati</taxon>
        <taxon>Bacillota</taxon>
        <taxon>Bacilli</taxon>
        <taxon>Lactobacillales</taxon>
        <taxon>Enterococcaceae</taxon>
        <taxon>Enterococcus</taxon>
    </lineage>
</organism>
<evidence type="ECO:0000256" key="2">
    <source>
        <dbReference type="ARBA" id="ARBA00023163"/>
    </source>
</evidence>
<dbReference type="AlphaFoldDB" id="A0A1V2UI13"/>
<feature type="domain" description="Mga helix-turn-helix" evidence="3">
    <location>
        <begin position="77"/>
        <end position="156"/>
    </location>
</feature>
<proteinExistence type="predicted"/>
<keyword evidence="1" id="KW-0805">Transcription regulation</keyword>
<dbReference type="InterPro" id="IPR036388">
    <property type="entry name" value="WH-like_DNA-bd_sf"/>
</dbReference>
<protein>
    <submittedName>
        <fullName evidence="5">Transcriptional antiterminator</fullName>
    </submittedName>
</protein>
<evidence type="ECO:0000259" key="4">
    <source>
        <dbReference type="Pfam" id="PF08280"/>
    </source>
</evidence>
<dbReference type="InterPro" id="IPR050661">
    <property type="entry name" value="BglG_antiterminators"/>
</dbReference>
<dbReference type="OrthoDB" id="1711164at2"/>
<name>A0A1V2UI13_ENTMU</name>
<dbReference type="InterPro" id="IPR013199">
    <property type="entry name" value="HTH_Mga_DNA-bd_dom"/>
</dbReference>
<dbReference type="Gene3D" id="1.10.10.10">
    <property type="entry name" value="Winged helix-like DNA-binding domain superfamily/Winged helix DNA-binding domain"/>
    <property type="match status" value="2"/>
</dbReference>
<evidence type="ECO:0000259" key="3">
    <source>
        <dbReference type="Pfam" id="PF05043"/>
    </source>
</evidence>
<comment type="caution">
    <text evidence="5">The sequence shown here is derived from an EMBL/GenBank/DDBJ whole genome shotgun (WGS) entry which is preliminary data.</text>
</comment>
<dbReference type="Pfam" id="PF05043">
    <property type="entry name" value="Mga"/>
    <property type="match status" value="1"/>
</dbReference>
<evidence type="ECO:0000313" key="5">
    <source>
        <dbReference type="EMBL" id="ONN42914.1"/>
    </source>
</evidence>
<reference evidence="5 6" key="1">
    <citation type="submission" date="2016-12" db="EMBL/GenBank/DDBJ databases">
        <authorList>
            <person name="Song W.-J."/>
            <person name="Kurnit D.M."/>
        </authorList>
    </citation>
    <scope>NUCLEOTIDE SEQUENCE [LARGE SCALE GENOMIC DNA]</scope>
    <source>
        <strain evidence="5 6">CGB1038-1_S1</strain>
    </source>
</reference>
<dbReference type="Pfam" id="PF08280">
    <property type="entry name" value="HTH_Mga"/>
    <property type="match status" value="1"/>
</dbReference>
<dbReference type="InterPro" id="IPR007737">
    <property type="entry name" value="Mga_HTH"/>
</dbReference>
<feature type="domain" description="M protein trans-acting positive regulator (MGA) HTH" evidence="4">
    <location>
        <begin position="10"/>
        <end position="50"/>
    </location>
</feature>
<sequence length="490" mass="58275">MREILDGRLKRQLKILEILWDTQWMTTAELAEMIESSEKTTRNDLSQINEMIAPLTIETSFRSGVLLKKNLKTPKAFIYSKILSKSLEYTLLETLFFRRVSSKDDLSDSLYISETQVSRIINRINQVISKYEFKINNHLDIVGNEGNIRDFFSAFFAEKYNLPENLMKGDDISLITDIIEVFVKENTIWALVNNDNHLFLGNMKFHLFICFVRLKQDYQLISRNVPFIFQHFANETELLGRINENFAVSLREENLQQLFYEFYQPIHPTLRLQYLNVQVDAVNQKNKLNQVIEYLENKFGIVCENRDQLIHDIYWTTMNMVRPTYILHNKKQEIFQNVKRDSPTLVKDLEDRFFEIYQTLGSAFHSYLDEMIHQSVFKLLTSWSDLWVQVRKQKMKLHVALLLDSSYDHMRMLKEEIKFYFRHNINIEILNPATKIQNDYLKKFDCLLTDIYSNDYFEVPTLGISNYLDEAIIDKLVEYYHIKVDELAEI</sequence>
<dbReference type="PANTHER" id="PTHR30185:SF18">
    <property type="entry name" value="TRANSCRIPTIONAL REGULATOR MTLR"/>
    <property type="match status" value="1"/>
</dbReference>
<accession>A0A1V2UI13</accession>
<dbReference type="EMBL" id="MSTR01000008">
    <property type="protein sequence ID" value="ONN42914.1"/>
    <property type="molecule type" value="Genomic_DNA"/>
</dbReference>